<evidence type="ECO:0000313" key="2">
    <source>
        <dbReference type="EMBL" id="JAE15488.1"/>
    </source>
</evidence>
<feature type="region of interest" description="Disordered" evidence="1">
    <location>
        <begin position="26"/>
        <end position="62"/>
    </location>
</feature>
<organism evidence="2">
    <name type="scientific">Arundo donax</name>
    <name type="common">Giant reed</name>
    <name type="synonym">Donax arundinaceus</name>
    <dbReference type="NCBI Taxonomy" id="35708"/>
    <lineage>
        <taxon>Eukaryota</taxon>
        <taxon>Viridiplantae</taxon>
        <taxon>Streptophyta</taxon>
        <taxon>Embryophyta</taxon>
        <taxon>Tracheophyta</taxon>
        <taxon>Spermatophyta</taxon>
        <taxon>Magnoliopsida</taxon>
        <taxon>Liliopsida</taxon>
        <taxon>Poales</taxon>
        <taxon>Poaceae</taxon>
        <taxon>PACMAD clade</taxon>
        <taxon>Arundinoideae</taxon>
        <taxon>Arundineae</taxon>
        <taxon>Arundo</taxon>
    </lineage>
</organism>
<evidence type="ECO:0000256" key="1">
    <source>
        <dbReference type="SAM" id="MobiDB-lite"/>
    </source>
</evidence>
<feature type="compositionally biased region" description="Basic and acidic residues" evidence="1">
    <location>
        <begin position="51"/>
        <end position="62"/>
    </location>
</feature>
<accession>A0A0A9G4D4</accession>
<dbReference type="EMBL" id="GBRH01182408">
    <property type="protein sequence ID" value="JAE15488.1"/>
    <property type="molecule type" value="Transcribed_RNA"/>
</dbReference>
<protein>
    <submittedName>
        <fullName evidence="2">Uncharacterized protein</fullName>
    </submittedName>
</protein>
<dbReference type="AlphaFoldDB" id="A0A0A9G4D4"/>
<name>A0A0A9G4D4_ARUDO</name>
<reference evidence="2" key="1">
    <citation type="submission" date="2014-09" db="EMBL/GenBank/DDBJ databases">
        <authorList>
            <person name="Magalhaes I.L.F."/>
            <person name="Oliveira U."/>
            <person name="Santos F.R."/>
            <person name="Vidigal T.H.D.A."/>
            <person name="Brescovit A.D."/>
            <person name="Santos A.J."/>
        </authorList>
    </citation>
    <scope>NUCLEOTIDE SEQUENCE</scope>
    <source>
        <tissue evidence="2">Shoot tissue taken approximately 20 cm above the soil surface</tissue>
    </source>
</reference>
<sequence length="62" mass="6735">MPAISRCTPPAAPACWAPRTRPRIARRTSRGGARWCPGSATRAASPCWRRASSERGSRSRSP</sequence>
<reference evidence="2" key="2">
    <citation type="journal article" date="2015" name="Data Brief">
        <title>Shoot transcriptome of the giant reed, Arundo donax.</title>
        <authorList>
            <person name="Barrero R.A."/>
            <person name="Guerrero F.D."/>
            <person name="Moolhuijzen P."/>
            <person name="Goolsby J.A."/>
            <person name="Tidwell J."/>
            <person name="Bellgard S.E."/>
            <person name="Bellgard M.I."/>
        </authorList>
    </citation>
    <scope>NUCLEOTIDE SEQUENCE</scope>
    <source>
        <tissue evidence="2">Shoot tissue taken approximately 20 cm above the soil surface</tissue>
    </source>
</reference>
<proteinExistence type="predicted"/>